<protein>
    <submittedName>
        <fullName evidence="4">Uncharacterized protein</fullName>
    </submittedName>
</protein>
<feature type="domain" description="Cryptic POLO box 1 (CPB1)" evidence="2">
    <location>
        <begin position="154"/>
        <end position="269"/>
    </location>
</feature>
<feature type="region of interest" description="Disordered" evidence="1">
    <location>
        <begin position="376"/>
        <end position="433"/>
    </location>
</feature>
<proteinExistence type="predicted"/>
<dbReference type="Pfam" id="PF18190">
    <property type="entry name" value="Plk4_PB1"/>
    <property type="match status" value="1"/>
</dbReference>
<comment type="caution">
    <text evidence="4">The sequence shown here is derived from an EMBL/GenBank/DDBJ whole genome shotgun (WGS) entry which is preliminary data.</text>
</comment>
<evidence type="ECO:0000259" key="2">
    <source>
        <dbReference type="PROSITE" id="PS51984"/>
    </source>
</evidence>
<accession>A0AAD9MVU1</accession>
<evidence type="ECO:0000259" key="3">
    <source>
        <dbReference type="PROSITE" id="PS51985"/>
    </source>
</evidence>
<dbReference type="Gene3D" id="3.30.1120.120">
    <property type="match status" value="1"/>
</dbReference>
<dbReference type="InterPro" id="IPR033698">
    <property type="entry name" value="POLO_box_Plk4_2"/>
</dbReference>
<dbReference type="PROSITE" id="PS51985">
    <property type="entry name" value="CPB2"/>
    <property type="match status" value="1"/>
</dbReference>
<dbReference type="PROSITE" id="PS51984">
    <property type="entry name" value="CPB1"/>
    <property type="match status" value="1"/>
</dbReference>
<feature type="compositionally biased region" description="Polar residues" evidence="1">
    <location>
        <begin position="397"/>
        <end position="413"/>
    </location>
</feature>
<feature type="compositionally biased region" description="Polar residues" evidence="1">
    <location>
        <begin position="122"/>
        <end position="146"/>
    </location>
</feature>
<feature type="compositionally biased region" description="Low complexity" evidence="1">
    <location>
        <begin position="104"/>
        <end position="121"/>
    </location>
</feature>
<evidence type="ECO:0000313" key="4">
    <source>
        <dbReference type="EMBL" id="KAK2145988.1"/>
    </source>
</evidence>
<reference evidence="4" key="1">
    <citation type="journal article" date="2023" name="Mol. Biol. Evol.">
        <title>Third-Generation Sequencing Reveals the Adaptive Role of the Epigenome in Three Deep-Sea Polychaetes.</title>
        <authorList>
            <person name="Perez M."/>
            <person name="Aroh O."/>
            <person name="Sun Y."/>
            <person name="Lan Y."/>
            <person name="Juniper S.K."/>
            <person name="Young C.R."/>
            <person name="Angers B."/>
            <person name="Qian P.Y."/>
        </authorList>
    </citation>
    <scope>NUCLEOTIDE SEQUENCE</scope>
    <source>
        <strain evidence="4">P08H-3</strain>
    </source>
</reference>
<gene>
    <name evidence="4" type="ORF">LSH36_641g00044</name>
</gene>
<dbReference type="Gene3D" id="3.30.1120.130">
    <property type="match status" value="1"/>
</dbReference>
<sequence length="543" mass="61462">MAHIHQPKHGMVRPSDKNNNKQYISEEENLRHCRTFNEPNARFQKEDLFIARQNNTSCQEGLVSYMTSSPKGTNDDHTSSTHGRANCIITSPISRSYIPDMSSEENQPSLSLSQLSSQPSSKTQFCHATNEQQSQRTGQATTKNNSMPHNLNSALHQKANPIISSRLQPIREKMNKAVFSITKNGFICMEFFKMRDGEERIYEVFWITPTGQEISISQVDPPQSFNMKSQPLCNRQNDTIKHYRYAELPMKYWKKYNYASDTVNIIQSRTPKVTVYNQAAKCTLMENSDFEVDFYDGRKTVRTKLGTKIIERGSPSLMPENNNGRSHLMADKKWLLDHTSQYEKMCTDLEVLLEEIGKTKGKPPMAYFPVTIGRRPAASGEQKSQSPNGGLGRSNPLACSQETTNKGFPITQTDRSRCPEITSASNHSYPSHRETRNNTSSCDCCSHSSGVSWQSVSSGQRYICRVFVRDLGWGMQLDNGELCIEYVDGDELTIQMSPMVVRYTDKQGNKTSFGECDILSSSVHSRLNTLPIIMEKLEAAQLM</sequence>
<organism evidence="4 5">
    <name type="scientific">Paralvinella palmiformis</name>
    <dbReference type="NCBI Taxonomy" id="53620"/>
    <lineage>
        <taxon>Eukaryota</taxon>
        <taxon>Metazoa</taxon>
        <taxon>Spiralia</taxon>
        <taxon>Lophotrochozoa</taxon>
        <taxon>Annelida</taxon>
        <taxon>Polychaeta</taxon>
        <taxon>Sedentaria</taxon>
        <taxon>Canalipalpata</taxon>
        <taxon>Terebellida</taxon>
        <taxon>Terebelliformia</taxon>
        <taxon>Alvinellidae</taxon>
        <taxon>Paralvinella</taxon>
    </lineage>
</organism>
<feature type="region of interest" description="Disordered" evidence="1">
    <location>
        <begin position="98"/>
        <end position="146"/>
    </location>
</feature>
<dbReference type="Pfam" id="PF18409">
    <property type="entry name" value="Plk4_PB2"/>
    <property type="match status" value="1"/>
</dbReference>
<dbReference type="InterPro" id="IPR047108">
    <property type="entry name" value="Plk4-like_POLO_box_2_sf"/>
</dbReference>
<evidence type="ECO:0000313" key="5">
    <source>
        <dbReference type="Proteomes" id="UP001208570"/>
    </source>
</evidence>
<name>A0AAD9MVU1_9ANNE</name>
<feature type="domain" description="Cryptic POLO box 2 (CPB2)" evidence="3">
    <location>
        <begin position="270"/>
        <end position="382"/>
    </location>
</feature>
<keyword evidence="5" id="KW-1185">Reference proteome</keyword>
<dbReference type="Proteomes" id="UP001208570">
    <property type="component" value="Unassembled WGS sequence"/>
</dbReference>
<evidence type="ECO:0000256" key="1">
    <source>
        <dbReference type="SAM" id="MobiDB-lite"/>
    </source>
</evidence>
<dbReference type="SUPFAM" id="SSF82615">
    <property type="entry name" value="Polo-box domain"/>
    <property type="match status" value="1"/>
</dbReference>
<dbReference type="InterPro" id="IPR033699">
    <property type="entry name" value="POLO_box_Plk4_1"/>
</dbReference>
<dbReference type="EMBL" id="JAODUP010000641">
    <property type="protein sequence ID" value="KAK2145988.1"/>
    <property type="molecule type" value="Genomic_DNA"/>
</dbReference>
<dbReference type="InterPro" id="IPR046437">
    <property type="entry name" value="Ser_Thr-PK_POLO_box_1_sf"/>
</dbReference>
<dbReference type="Gene3D" id="2.40.50.930">
    <property type="match status" value="1"/>
</dbReference>
<dbReference type="AlphaFoldDB" id="A0AAD9MVU1"/>